<accession>A0A0L6UN10</accession>
<dbReference type="InterPro" id="IPR036656">
    <property type="entry name" value="QCR9_sf"/>
</dbReference>
<evidence type="ECO:0000256" key="8">
    <source>
        <dbReference type="ARBA" id="ARBA00022989"/>
    </source>
</evidence>
<keyword evidence="10 12" id="KW-0472">Membrane</keyword>
<sequence>MALARSVYNALMKRNSTYVTSIFAGSFLFSLSFDTLTSAWWENHNKKVPLSLPFFSVTHPLSSSEFLLCFLLPSFFPPPQKLWSTVRKNVRPPSRSQEAPSATFADYPSLFACVTIARVEVKHSHPSCTLSSACTYA</sequence>
<comment type="similarity">
    <text evidence="2">Belongs to the UQCR10/QCR9 family.</text>
</comment>
<keyword evidence="3" id="KW-0813">Transport</keyword>
<keyword evidence="5 12" id="KW-0812">Transmembrane</keyword>
<gene>
    <name evidence="13" type="ORF">VP01_470g4</name>
</gene>
<dbReference type="GO" id="GO:0045275">
    <property type="term" value="C:respiratory chain complex III"/>
    <property type="evidence" value="ECO:0007669"/>
    <property type="project" value="InterPro"/>
</dbReference>
<evidence type="ECO:0000256" key="9">
    <source>
        <dbReference type="ARBA" id="ARBA00023128"/>
    </source>
</evidence>
<dbReference type="FunFam" id="1.20.5.260:FF:000001">
    <property type="entry name" value="Cytochrome b-c1 complex subunit 9"/>
    <property type="match status" value="1"/>
</dbReference>
<reference evidence="13 14" key="1">
    <citation type="submission" date="2015-08" db="EMBL/GenBank/DDBJ databases">
        <title>Next Generation Sequencing and Analysis of the Genome of Puccinia sorghi L Schw, the Causal Agent of Maize Common Rust.</title>
        <authorList>
            <person name="Rochi L."/>
            <person name="Burguener G."/>
            <person name="Darino M."/>
            <person name="Turjanski A."/>
            <person name="Kreff E."/>
            <person name="Dieguez M.J."/>
            <person name="Sacco F."/>
        </authorList>
    </citation>
    <scope>NUCLEOTIDE SEQUENCE [LARGE SCALE GENOMIC DNA]</scope>
    <source>
        <strain evidence="13 14">RO10H11247</strain>
    </source>
</reference>
<comment type="caution">
    <text evidence="13">The sequence shown here is derived from an EMBL/GenBank/DDBJ whole genome shotgun (WGS) entry which is preliminary data.</text>
</comment>
<evidence type="ECO:0000313" key="13">
    <source>
        <dbReference type="EMBL" id="KNZ49899.1"/>
    </source>
</evidence>
<dbReference type="Pfam" id="PF05365">
    <property type="entry name" value="UCR_UQCRX_QCR9"/>
    <property type="match status" value="1"/>
</dbReference>
<evidence type="ECO:0000256" key="5">
    <source>
        <dbReference type="ARBA" id="ARBA00022692"/>
    </source>
</evidence>
<keyword evidence="4" id="KW-0679">Respiratory chain</keyword>
<evidence type="ECO:0000256" key="4">
    <source>
        <dbReference type="ARBA" id="ARBA00022660"/>
    </source>
</evidence>
<dbReference type="EMBL" id="LAVV01009845">
    <property type="protein sequence ID" value="KNZ49899.1"/>
    <property type="molecule type" value="Genomic_DNA"/>
</dbReference>
<dbReference type="STRING" id="27349.A0A0L6UN10"/>
<evidence type="ECO:0000313" key="14">
    <source>
        <dbReference type="Proteomes" id="UP000037035"/>
    </source>
</evidence>
<keyword evidence="9" id="KW-0496">Mitochondrion</keyword>
<keyword evidence="6" id="KW-0999">Mitochondrion inner membrane</keyword>
<evidence type="ECO:0000256" key="3">
    <source>
        <dbReference type="ARBA" id="ARBA00022448"/>
    </source>
</evidence>
<keyword evidence="14" id="KW-1185">Reference proteome</keyword>
<dbReference type="Proteomes" id="UP000037035">
    <property type="component" value="Unassembled WGS sequence"/>
</dbReference>
<dbReference type="GO" id="GO:0006122">
    <property type="term" value="P:mitochondrial electron transport, ubiquinol to cytochrome c"/>
    <property type="evidence" value="ECO:0007669"/>
    <property type="project" value="InterPro"/>
</dbReference>
<feature type="transmembrane region" description="Helical" evidence="12">
    <location>
        <begin position="21"/>
        <end position="41"/>
    </location>
</feature>
<evidence type="ECO:0000256" key="12">
    <source>
        <dbReference type="SAM" id="Phobius"/>
    </source>
</evidence>
<name>A0A0L6UN10_9BASI</name>
<dbReference type="InterPro" id="IPR008027">
    <property type="entry name" value="QCR9"/>
</dbReference>
<evidence type="ECO:0000256" key="6">
    <source>
        <dbReference type="ARBA" id="ARBA00022792"/>
    </source>
</evidence>
<evidence type="ECO:0000256" key="1">
    <source>
        <dbReference type="ARBA" id="ARBA00004434"/>
    </source>
</evidence>
<keyword evidence="8 12" id="KW-1133">Transmembrane helix</keyword>
<dbReference type="PANTHER" id="PTHR12980:SF0">
    <property type="entry name" value="CYTOCHROME B-C1 COMPLEX SUBUNIT 9"/>
    <property type="match status" value="1"/>
</dbReference>
<protein>
    <recommendedName>
        <fullName evidence="11">Complex III subunit 9</fullName>
    </recommendedName>
</protein>
<evidence type="ECO:0000256" key="7">
    <source>
        <dbReference type="ARBA" id="ARBA00022982"/>
    </source>
</evidence>
<dbReference type="GO" id="GO:0005743">
    <property type="term" value="C:mitochondrial inner membrane"/>
    <property type="evidence" value="ECO:0007669"/>
    <property type="project" value="UniProtKB-SubCell"/>
</dbReference>
<dbReference type="AlphaFoldDB" id="A0A0L6UN10"/>
<organism evidence="13 14">
    <name type="scientific">Puccinia sorghi</name>
    <dbReference type="NCBI Taxonomy" id="27349"/>
    <lineage>
        <taxon>Eukaryota</taxon>
        <taxon>Fungi</taxon>
        <taxon>Dikarya</taxon>
        <taxon>Basidiomycota</taxon>
        <taxon>Pucciniomycotina</taxon>
        <taxon>Pucciniomycetes</taxon>
        <taxon>Pucciniales</taxon>
        <taxon>Pucciniaceae</taxon>
        <taxon>Puccinia</taxon>
    </lineage>
</organism>
<evidence type="ECO:0000256" key="2">
    <source>
        <dbReference type="ARBA" id="ARBA00007856"/>
    </source>
</evidence>
<keyword evidence="7" id="KW-0249">Electron transport</keyword>
<dbReference type="OrthoDB" id="44067at2759"/>
<dbReference type="Gene3D" id="1.20.5.260">
    <property type="entry name" value="Cytochrome b-c1 complex subunit 9"/>
    <property type="match status" value="1"/>
</dbReference>
<dbReference type="SUPFAM" id="SSF81514">
    <property type="entry name" value="Subunit X (non-heme 7 kDa protein) of cytochrome bc1 complex (Ubiquinol-cytochrome c reductase)"/>
    <property type="match status" value="1"/>
</dbReference>
<proteinExistence type="inferred from homology"/>
<dbReference type="VEuPathDB" id="FungiDB:VP01_470g4"/>
<evidence type="ECO:0000256" key="11">
    <source>
        <dbReference type="ARBA" id="ARBA00044247"/>
    </source>
</evidence>
<comment type="subcellular location">
    <subcellularLocation>
        <location evidence="1">Mitochondrion inner membrane</location>
        <topology evidence="1">Single-pass membrane protein</topology>
    </subcellularLocation>
</comment>
<dbReference type="PANTHER" id="PTHR12980">
    <property type="entry name" value="UBIQUINOL-CYTOCHROME C REDUCTASE COMPLEX, SUBUNIT X"/>
    <property type="match status" value="1"/>
</dbReference>
<evidence type="ECO:0000256" key="10">
    <source>
        <dbReference type="ARBA" id="ARBA00023136"/>
    </source>
</evidence>